<comment type="caution">
    <text evidence="1">The sequence shown here is derived from an EMBL/GenBank/DDBJ whole genome shotgun (WGS) entry which is preliminary data.</text>
</comment>
<organism evidence="1 2">
    <name type="scientific">Platanthera guangdongensis</name>
    <dbReference type="NCBI Taxonomy" id="2320717"/>
    <lineage>
        <taxon>Eukaryota</taxon>
        <taxon>Viridiplantae</taxon>
        <taxon>Streptophyta</taxon>
        <taxon>Embryophyta</taxon>
        <taxon>Tracheophyta</taxon>
        <taxon>Spermatophyta</taxon>
        <taxon>Magnoliopsida</taxon>
        <taxon>Liliopsida</taxon>
        <taxon>Asparagales</taxon>
        <taxon>Orchidaceae</taxon>
        <taxon>Orchidoideae</taxon>
        <taxon>Orchideae</taxon>
        <taxon>Orchidinae</taxon>
        <taxon>Platanthera</taxon>
    </lineage>
</organism>
<dbReference type="EMBL" id="JBBWWR010000013">
    <property type="protein sequence ID" value="KAK8955476.1"/>
    <property type="molecule type" value="Genomic_DNA"/>
</dbReference>
<keyword evidence="2" id="KW-1185">Reference proteome</keyword>
<proteinExistence type="predicted"/>
<evidence type="ECO:0000313" key="1">
    <source>
        <dbReference type="EMBL" id="KAK8955476.1"/>
    </source>
</evidence>
<evidence type="ECO:0000313" key="2">
    <source>
        <dbReference type="Proteomes" id="UP001412067"/>
    </source>
</evidence>
<reference evidence="1 2" key="1">
    <citation type="journal article" date="2022" name="Nat. Plants">
        <title>Genomes of leafy and leafless Platanthera orchids illuminate the evolution of mycoheterotrophy.</title>
        <authorList>
            <person name="Li M.H."/>
            <person name="Liu K.W."/>
            <person name="Li Z."/>
            <person name="Lu H.C."/>
            <person name="Ye Q.L."/>
            <person name="Zhang D."/>
            <person name="Wang J.Y."/>
            <person name="Li Y.F."/>
            <person name="Zhong Z.M."/>
            <person name="Liu X."/>
            <person name="Yu X."/>
            <person name="Liu D.K."/>
            <person name="Tu X.D."/>
            <person name="Liu B."/>
            <person name="Hao Y."/>
            <person name="Liao X.Y."/>
            <person name="Jiang Y.T."/>
            <person name="Sun W.H."/>
            <person name="Chen J."/>
            <person name="Chen Y.Q."/>
            <person name="Ai Y."/>
            <person name="Zhai J.W."/>
            <person name="Wu S.S."/>
            <person name="Zhou Z."/>
            <person name="Hsiao Y.Y."/>
            <person name="Wu W.L."/>
            <person name="Chen Y.Y."/>
            <person name="Lin Y.F."/>
            <person name="Hsu J.L."/>
            <person name="Li C.Y."/>
            <person name="Wang Z.W."/>
            <person name="Zhao X."/>
            <person name="Zhong W.Y."/>
            <person name="Ma X.K."/>
            <person name="Ma L."/>
            <person name="Huang J."/>
            <person name="Chen G.Z."/>
            <person name="Huang M.Z."/>
            <person name="Huang L."/>
            <person name="Peng D.H."/>
            <person name="Luo Y.B."/>
            <person name="Zou S.Q."/>
            <person name="Chen S.P."/>
            <person name="Lan S."/>
            <person name="Tsai W.C."/>
            <person name="Van de Peer Y."/>
            <person name="Liu Z.J."/>
        </authorList>
    </citation>
    <scope>NUCLEOTIDE SEQUENCE [LARGE SCALE GENOMIC DNA]</scope>
    <source>
        <strain evidence="1">Lor288</strain>
    </source>
</reference>
<sequence length="136" mass="14756">MAEPVRSPETGVALLRRNTPPIQSCSTLSSIVLPEWIQNPLNKLIGIDGEPGGEPCHVEKDARSPKRSLEYEFEWATSSAASETFLLRSPNHSSMLVPSSHERTPIDEAVSRGKMEIVDTVNAAVVQGELQGVGVH</sequence>
<protein>
    <submittedName>
        <fullName evidence="1">Uncharacterized protein</fullName>
    </submittedName>
</protein>
<dbReference type="Proteomes" id="UP001412067">
    <property type="component" value="Unassembled WGS sequence"/>
</dbReference>
<accession>A0ABR2LZ15</accession>
<name>A0ABR2LZ15_9ASPA</name>
<gene>
    <name evidence="1" type="ORF">KSP40_PGU015571</name>
</gene>